<keyword evidence="2" id="KW-1185">Reference proteome</keyword>
<dbReference type="EMBL" id="JYDI01002809">
    <property type="protein sequence ID" value="KRY24782.1"/>
    <property type="molecule type" value="Genomic_DNA"/>
</dbReference>
<evidence type="ECO:0000313" key="1">
    <source>
        <dbReference type="EMBL" id="KRY24782.1"/>
    </source>
</evidence>
<comment type="caution">
    <text evidence="1">The sequence shown here is derived from an EMBL/GenBank/DDBJ whole genome shotgun (WGS) entry which is preliminary data.</text>
</comment>
<proteinExistence type="predicted"/>
<dbReference type="Proteomes" id="UP000054653">
    <property type="component" value="Unassembled WGS sequence"/>
</dbReference>
<name>A0A0V1AJH1_TRIBR</name>
<dbReference type="AlphaFoldDB" id="A0A0V1AJH1"/>
<reference evidence="1 2" key="1">
    <citation type="submission" date="2015-01" db="EMBL/GenBank/DDBJ databases">
        <title>Evolution of Trichinella species and genotypes.</title>
        <authorList>
            <person name="Korhonen P.K."/>
            <person name="Edoardo P."/>
            <person name="Giuseppe L.R."/>
            <person name="Gasser R.B."/>
        </authorList>
    </citation>
    <scope>NUCLEOTIDE SEQUENCE [LARGE SCALE GENOMIC DNA]</scope>
    <source>
        <strain evidence="1">ISS120</strain>
    </source>
</reference>
<protein>
    <submittedName>
        <fullName evidence="1">Uncharacterized protein</fullName>
    </submittedName>
</protein>
<accession>A0A0V1AJH1</accession>
<gene>
    <name evidence="1" type="ORF">T03_7186</name>
</gene>
<organism evidence="1 2">
    <name type="scientific">Trichinella britovi</name>
    <name type="common">Parasitic roundworm</name>
    <dbReference type="NCBI Taxonomy" id="45882"/>
    <lineage>
        <taxon>Eukaryota</taxon>
        <taxon>Metazoa</taxon>
        <taxon>Ecdysozoa</taxon>
        <taxon>Nematoda</taxon>
        <taxon>Enoplea</taxon>
        <taxon>Dorylaimia</taxon>
        <taxon>Trichinellida</taxon>
        <taxon>Trichinellidae</taxon>
        <taxon>Trichinella</taxon>
    </lineage>
</organism>
<sequence length="59" mass="6998">MLRKLTNEENEKIMVGSGIRRKIWKNLQNRETHTVGPGIWRETVKDDLEYGEKTEKRGK</sequence>
<evidence type="ECO:0000313" key="2">
    <source>
        <dbReference type="Proteomes" id="UP000054653"/>
    </source>
</evidence>